<dbReference type="SUPFAM" id="SSF52833">
    <property type="entry name" value="Thioredoxin-like"/>
    <property type="match status" value="1"/>
</dbReference>
<dbReference type="Proteomes" id="UP000187485">
    <property type="component" value="Unassembled WGS sequence"/>
</dbReference>
<dbReference type="STRING" id="870242.cpu_24250"/>
<dbReference type="InterPro" id="IPR012336">
    <property type="entry name" value="Thioredoxin-like_fold"/>
</dbReference>
<gene>
    <name evidence="4" type="ORF">cpu_24250</name>
</gene>
<reference evidence="5" key="1">
    <citation type="submission" date="2016-12" db="EMBL/GenBank/DDBJ databases">
        <title>Draft Genome Sequences od Carboxydothermus pertinax and islandicus, Hydrogenogenic Carboxydotrophic Bacteria.</title>
        <authorList>
            <person name="Fukuyama Y."/>
            <person name="Ohmae K."/>
            <person name="Yoneda Y."/>
            <person name="Yoshida T."/>
            <person name="Sako Y."/>
        </authorList>
    </citation>
    <scope>NUCLEOTIDE SEQUENCE [LARGE SCALE GENOMIC DNA]</scope>
    <source>
        <strain evidence="5">Ug1</strain>
    </source>
</reference>
<feature type="active site" description="Nucleophile" evidence="1">
    <location>
        <position position="11"/>
    </location>
</feature>
<organism evidence="4 5">
    <name type="scientific">Carboxydothermus pertinax</name>
    <dbReference type="NCBI Taxonomy" id="870242"/>
    <lineage>
        <taxon>Bacteria</taxon>
        <taxon>Bacillati</taxon>
        <taxon>Bacillota</taxon>
        <taxon>Clostridia</taxon>
        <taxon>Thermoanaerobacterales</taxon>
        <taxon>Thermoanaerobacteraceae</taxon>
        <taxon>Carboxydothermus</taxon>
    </lineage>
</organism>
<feature type="domain" description="Thioredoxin-like fold" evidence="3">
    <location>
        <begin position="2"/>
        <end position="76"/>
    </location>
</feature>
<dbReference type="NCBIfam" id="TIGR00412">
    <property type="entry name" value="redox_disulf_2"/>
    <property type="match status" value="1"/>
</dbReference>
<evidence type="ECO:0000313" key="5">
    <source>
        <dbReference type="Proteomes" id="UP000187485"/>
    </source>
</evidence>
<evidence type="ECO:0000313" key="4">
    <source>
        <dbReference type="EMBL" id="GAV23915.1"/>
    </source>
</evidence>
<keyword evidence="2" id="KW-1015">Disulfide bond</keyword>
<dbReference type="InterPro" id="IPR036249">
    <property type="entry name" value="Thioredoxin-like_sf"/>
</dbReference>
<proteinExistence type="predicted"/>
<dbReference type="EMBL" id="BDJK01000062">
    <property type="protein sequence ID" value="GAV23915.1"/>
    <property type="molecule type" value="Genomic_DNA"/>
</dbReference>
<dbReference type="Gene3D" id="3.40.30.10">
    <property type="entry name" value="Glutaredoxin"/>
    <property type="match status" value="1"/>
</dbReference>
<evidence type="ECO:0000259" key="3">
    <source>
        <dbReference type="Pfam" id="PF13192"/>
    </source>
</evidence>
<accession>A0A1L8CYB9</accession>
<evidence type="ECO:0000256" key="1">
    <source>
        <dbReference type="PIRSR" id="PIRSR037031-50"/>
    </source>
</evidence>
<feature type="disulfide bond" description="Redox-active" evidence="2">
    <location>
        <begin position="11"/>
        <end position="14"/>
    </location>
</feature>
<protein>
    <submittedName>
        <fullName evidence="4">Redox-active disulfide protein 2</fullName>
    </submittedName>
</protein>
<name>A0A1L8CYB9_9THEO</name>
<sequence>MMEIKILGMGCVNCEKLERMVFNALAELNIDACVQKVQDIPEIMKYGVMSTPGLVINEKVVLSGRVPSKAELEKILLEHVNR</sequence>
<evidence type="ECO:0000256" key="2">
    <source>
        <dbReference type="PIRSR" id="PIRSR037031-51"/>
    </source>
</evidence>
<dbReference type="AlphaFoldDB" id="A0A1L8CYB9"/>
<dbReference type="InterPro" id="IPR005243">
    <property type="entry name" value="THIRX-like_proc"/>
</dbReference>
<keyword evidence="2" id="KW-0676">Redox-active center</keyword>
<dbReference type="PIRSF" id="PIRSF037031">
    <property type="entry name" value="Redox_disulphide_2"/>
    <property type="match status" value="1"/>
</dbReference>
<comment type="caution">
    <text evidence="4">The sequence shown here is derived from an EMBL/GenBank/DDBJ whole genome shotgun (WGS) entry which is preliminary data.</text>
</comment>
<feature type="active site" description="Nucleophile" evidence="1">
    <location>
        <position position="14"/>
    </location>
</feature>
<dbReference type="Pfam" id="PF13192">
    <property type="entry name" value="Thioredoxin_3"/>
    <property type="match status" value="1"/>
</dbReference>
<keyword evidence="5" id="KW-1185">Reference proteome</keyword>
<dbReference type="PANTHER" id="PTHR36450">
    <property type="entry name" value="THIOREDOXIN"/>
    <property type="match status" value="1"/>
</dbReference>
<dbReference type="PANTHER" id="PTHR36450:SF1">
    <property type="entry name" value="THIOREDOXIN"/>
    <property type="match status" value="1"/>
</dbReference>